<keyword evidence="2" id="KW-1185">Reference proteome</keyword>
<dbReference type="AlphaFoldDB" id="A0AAV4RMZ7"/>
<protein>
    <submittedName>
        <fullName evidence="1">Uncharacterized protein</fullName>
    </submittedName>
</protein>
<comment type="caution">
    <text evidence="1">The sequence shown here is derived from an EMBL/GenBank/DDBJ whole genome shotgun (WGS) entry which is preliminary data.</text>
</comment>
<accession>A0AAV4RMZ7</accession>
<organism evidence="1 2">
    <name type="scientific">Caerostris extrusa</name>
    <name type="common">Bark spider</name>
    <name type="synonym">Caerostris bankana</name>
    <dbReference type="NCBI Taxonomy" id="172846"/>
    <lineage>
        <taxon>Eukaryota</taxon>
        <taxon>Metazoa</taxon>
        <taxon>Ecdysozoa</taxon>
        <taxon>Arthropoda</taxon>
        <taxon>Chelicerata</taxon>
        <taxon>Arachnida</taxon>
        <taxon>Araneae</taxon>
        <taxon>Araneomorphae</taxon>
        <taxon>Entelegynae</taxon>
        <taxon>Araneoidea</taxon>
        <taxon>Araneidae</taxon>
        <taxon>Caerostris</taxon>
    </lineage>
</organism>
<evidence type="ECO:0000313" key="1">
    <source>
        <dbReference type="EMBL" id="GIY21650.1"/>
    </source>
</evidence>
<evidence type="ECO:0000313" key="2">
    <source>
        <dbReference type="Proteomes" id="UP001054945"/>
    </source>
</evidence>
<sequence>MEGVSTYSFIVFVSEEQMRGRFDINEGGRCDCIGFNAYHTECECSVISVQAYYTAFTLCHNDLSSDVRYLKCCRKIRGCIV</sequence>
<name>A0AAV4RMZ7_CAEEX</name>
<gene>
    <name evidence="1" type="ORF">CEXT_284471</name>
</gene>
<dbReference type="EMBL" id="BPLR01008044">
    <property type="protein sequence ID" value="GIY21650.1"/>
    <property type="molecule type" value="Genomic_DNA"/>
</dbReference>
<dbReference type="Proteomes" id="UP001054945">
    <property type="component" value="Unassembled WGS sequence"/>
</dbReference>
<reference evidence="1 2" key="1">
    <citation type="submission" date="2021-06" db="EMBL/GenBank/DDBJ databases">
        <title>Caerostris extrusa draft genome.</title>
        <authorList>
            <person name="Kono N."/>
            <person name="Arakawa K."/>
        </authorList>
    </citation>
    <scope>NUCLEOTIDE SEQUENCE [LARGE SCALE GENOMIC DNA]</scope>
</reference>
<proteinExistence type="predicted"/>